<dbReference type="Gene3D" id="3.40.50.300">
    <property type="entry name" value="P-loop containing nucleotide triphosphate hydrolases"/>
    <property type="match status" value="1"/>
</dbReference>
<dbReference type="GO" id="GO:0005524">
    <property type="term" value="F:ATP binding"/>
    <property type="evidence" value="ECO:0007669"/>
    <property type="project" value="UniProtKB-KW"/>
</dbReference>
<feature type="transmembrane region" description="Helical" evidence="8">
    <location>
        <begin position="506"/>
        <end position="526"/>
    </location>
</feature>
<comment type="subcellular location">
    <subcellularLocation>
        <location evidence="1">Membrane</location>
        <topology evidence="1">Multi-pass membrane protein</topology>
    </subcellularLocation>
</comment>
<dbReference type="RefSeq" id="XP_001429202.1">
    <property type="nucleotide sequence ID" value="XM_001429165.1"/>
</dbReference>
<dbReference type="Pfam" id="PF00005">
    <property type="entry name" value="ABC_tran"/>
    <property type="match status" value="1"/>
</dbReference>
<evidence type="ECO:0000256" key="8">
    <source>
        <dbReference type="SAM" id="Phobius"/>
    </source>
</evidence>
<dbReference type="GO" id="GO:0140359">
    <property type="term" value="F:ABC-type transporter activity"/>
    <property type="evidence" value="ECO:0007669"/>
    <property type="project" value="InterPro"/>
</dbReference>
<keyword evidence="11" id="KW-1185">Reference proteome</keyword>
<feature type="transmembrane region" description="Helical" evidence="8">
    <location>
        <begin position="473"/>
        <end position="494"/>
    </location>
</feature>
<accession>A0BTD7</accession>
<keyword evidence="2" id="KW-0813">Transport</keyword>
<dbReference type="FunFam" id="3.40.50.300:FF:002483">
    <property type="entry name" value="Uncharacterized protein"/>
    <property type="match status" value="1"/>
</dbReference>
<dbReference type="GO" id="GO:0016887">
    <property type="term" value="F:ATP hydrolysis activity"/>
    <property type="evidence" value="ECO:0007669"/>
    <property type="project" value="InterPro"/>
</dbReference>
<dbReference type="OMA" id="LPCPKTY"/>
<evidence type="ECO:0000256" key="1">
    <source>
        <dbReference type="ARBA" id="ARBA00004141"/>
    </source>
</evidence>
<evidence type="ECO:0000256" key="3">
    <source>
        <dbReference type="ARBA" id="ARBA00022692"/>
    </source>
</evidence>
<dbReference type="FunCoup" id="A0BTD7">
    <property type="interactions" value="7"/>
</dbReference>
<evidence type="ECO:0000259" key="9">
    <source>
        <dbReference type="PROSITE" id="PS50893"/>
    </source>
</evidence>
<feature type="transmembrane region" description="Helical" evidence="8">
    <location>
        <begin position="573"/>
        <end position="597"/>
    </location>
</feature>
<gene>
    <name evidence="10" type="ORF">GSPATT00032036001</name>
</gene>
<dbReference type="GeneID" id="5014986"/>
<name>A0BTD7_PARTE</name>
<feature type="domain" description="ABC transporter" evidence="9">
    <location>
        <begin position="36"/>
        <end position="280"/>
    </location>
</feature>
<evidence type="ECO:0000256" key="7">
    <source>
        <dbReference type="ARBA" id="ARBA00023136"/>
    </source>
</evidence>
<dbReference type="InParanoid" id="A0BTD7"/>
<dbReference type="Proteomes" id="UP000000600">
    <property type="component" value="Unassembled WGS sequence"/>
</dbReference>
<keyword evidence="7 8" id="KW-0472">Membrane</keyword>
<evidence type="ECO:0000256" key="6">
    <source>
        <dbReference type="ARBA" id="ARBA00022989"/>
    </source>
</evidence>
<dbReference type="KEGG" id="ptm:GSPATT00032036001"/>
<dbReference type="OrthoDB" id="184675at2759"/>
<dbReference type="InterPro" id="IPR050352">
    <property type="entry name" value="ABCG_transporters"/>
</dbReference>
<dbReference type="STRING" id="5888.A0BTD7"/>
<keyword evidence="4" id="KW-0547">Nucleotide-binding</keyword>
<organism evidence="10 11">
    <name type="scientific">Paramecium tetraurelia</name>
    <dbReference type="NCBI Taxonomy" id="5888"/>
    <lineage>
        <taxon>Eukaryota</taxon>
        <taxon>Sar</taxon>
        <taxon>Alveolata</taxon>
        <taxon>Ciliophora</taxon>
        <taxon>Intramacronucleata</taxon>
        <taxon>Oligohymenophorea</taxon>
        <taxon>Peniculida</taxon>
        <taxon>Parameciidae</taxon>
        <taxon>Paramecium</taxon>
    </lineage>
</organism>
<dbReference type="GO" id="GO:0055085">
    <property type="term" value="P:transmembrane transport"/>
    <property type="evidence" value="ECO:0000318"/>
    <property type="project" value="GO_Central"/>
</dbReference>
<keyword evidence="3 8" id="KW-0812">Transmembrane</keyword>
<protein>
    <recommendedName>
        <fullName evidence="9">ABC transporter domain-containing protein</fullName>
    </recommendedName>
</protein>
<dbReference type="InterPro" id="IPR027417">
    <property type="entry name" value="P-loop_NTPase"/>
</dbReference>
<feature type="transmembrane region" description="Helical" evidence="8">
    <location>
        <begin position="440"/>
        <end position="461"/>
    </location>
</feature>
<evidence type="ECO:0000256" key="5">
    <source>
        <dbReference type="ARBA" id="ARBA00022840"/>
    </source>
</evidence>
<dbReference type="SMART" id="SM00382">
    <property type="entry name" value="AAA"/>
    <property type="match status" value="1"/>
</dbReference>
<dbReference type="PROSITE" id="PS50893">
    <property type="entry name" value="ABC_TRANSPORTER_2"/>
    <property type="match status" value="1"/>
</dbReference>
<dbReference type="GO" id="GO:0042626">
    <property type="term" value="F:ATPase-coupled transmembrane transporter activity"/>
    <property type="evidence" value="ECO:0000318"/>
    <property type="project" value="GO_Central"/>
</dbReference>
<dbReference type="InterPro" id="IPR003593">
    <property type="entry name" value="AAA+_ATPase"/>
</dbReference>
<dbReference type="PANTHER" id="PTHR48041:SF139">
    <property type="entry name" value="PROTEIN SCARLET"/>
    <property type="match status" value="1"/>
</dbReference>
<dbReference type="PANTHER" id="PTHR48041">
    <property type="entry name" value="ABC TRANSPORTER G FAMILY MEMBER 28"/>
    <property type="match status" value="1"/>
</dbReference>
<evidence type="ECO:0000256" key="2">
    <source>
        <dbReference type="ARBA" id="ARBA00022448"/>
    </source>
</evidence>
<evidence type="ECO:0000313" key="10">
    <source>
        <dbReference type="EMBL" id="CAK61804.1"/>
    </source>
</evidence>
<feature type="transmembrane region" description="Helical" evidence="8">
    <location>
        <begin position="399"/>
        <end position="420"/>
    </location>
</feature>
<proteinExistence type="predicted"/>
<dbReference type="GO" id="GO:0016020">
    <property type="term" value="C:membrane"/>
    <property type="evidence" value="ECO:0000318"/>
    <property type="project" value="GO_Central"/>
</dbReference>
<dbReference type="Pfam" id="PF19055">
    <property type="entry name" value="ABC2_membrane_7"/>
    <property type="match status" value="1"/>
</dbReference>
<dbReference type="HOGENOM" id="CLU_000604_57_6_1"/>
<dbReference type="InterPro" id="IPR043926">
    <property type="entry name" value="ABCG_dom"/>
</dbReference>
<dbReference type="InterPro" id="IPR003439">
    <property type="entry name" value="ABC_transporter-like_ATP-bd"/>
</dbReference>
<dbReference type="AlphaFoldDB" id="A0BTD7"/>
<dbReference type="EMBL" id="CT868016">
    <property type="protein sequence ID" value="CAK61804.1"/>
    <property type="molecule type" value="Genomic_DNA"/>
</dbReference>
<evidence type="ECO:0000256" key="4">
    <source>
        <dbReference type="ARBA" id="ARBA00022741"/>
    </source>
</evidence>
<dbReference type="eggNOG" id="KOG0061">
    <property type="taxonomic scope" value="Eukaryota"/>
</dbReference>
<dbReference type="InterPro" id="IPR013525">
    <property type="entry name" value="ABC2_TM"/>
</dbReference>
<dbReference type="Pfam" id="PF01061">
    <property type="entry name" value="ABC2_membrane"/>
    <property type="match status" value="1"/>
</dbReference>
<sequence length="605" mass="68985">MQRIHPDQENKGLKVVKSATTNVSSRTFQNRKVVDLVFEDIHYSVQTGKTERVILDHVSGICPGGQTTAILGSSGAGKTSLLNVLACRITSNKHCKLTGELYANQDKYNYDKFSEFASYVMQNDVLLETMTPKEAFTFVSSLKYSDEETKKLRVEETIKSMRLEKCQNSRVGGAMVKGISGGERKRTSIGYELVSNPSVILLDEPTSGLDSFTAFQIIHQLNLLAKDQDKTIIFTIHQPSSDIFLLFDRIMLLVQGKLIYQGDRCKIISYFKSFGFECPTHSNPMDYLISITHSEDPKNVEAYSLYFQNYEQQLANEIRQEINNRNQSIITYKSVETTISYQIGLLTKRCFVNFSRDDMQMNARVGSAIFQGLLHGGVFWKAAMESETISDVRNIEGSLYFLCVNFAVGSMMQVVLGFAVEREVFLREENSKLYSAFSYFIGKQFVEVPFCILQPLILQLISYWMIGYNDQDASIVIINFFICILLCICSNSLGLMVGCAFRDIKLALTAVPIIMMPVILLSGYMANSKNFPVWFGWLQYLSPVRYAYEAISLNEFTNRNFQTDPRDLYDFHIGMWNCIYILIGFIVGFRIFGYYFLKGLRERLQ</sequence>
<dbReference type="SUPFAM" id="SSF52540">
    <property type="entry name" value="P-loop containing nucleoside triphosphate hydrolases"/>
    <property type="match status" value="1"/>
</dbReference>
<keyword evidence="5" id="KW-0067">ATP-binding</keyword>
<evidence type="ECO:0000313" key="11">
    <source>
        <dbReference type="Proteomes" id="UP000000600"/>
    </source>
</evidence>
<reference evidence="10 11" key="1">
    <citation type="journal article" date="2006" name="Nature">
        <title>Global trends of whole-genome duplications revealed by the ciliate Paramecium tetraurelia.</title>
        <authorList>
            <consortium name="Genoscope"/>
            <person name="Aury J.-M."/>
            <person name="Jaillon O."/>
            <person name="Duret L."/>
            <person name="Noel B."/>
            <person name="Jubin C."/>
            <person name="Porcel B.M."/>
            <person name="Segurens B."/>
            <person name="Daubin V."/>
            <person name="Anthouard V."/>
            <person name="Aiach N."/>
            <person name="Arnaiz O."/>
            <person name="Billaut A."/>
            <person name="Beisson J."/>
            <person name="Blanc I."/>
            <person name="Bouhouche K."/>
            <person name="Camara F."/>
            <person name="Duharcourt S."/>
            <person name="Guigo R."/>
            <person name="Gogendeau D."/>
            <person name="Katinka M."/>
            <person name="Keller A.-M."/>
            <person name="Kissmehl R."/>
            <person name="Klotz C."/>
            <person name="Koll F."/>
            <person name="Le Moue A."/>
            <person name="Lepere C."/>
            <person name="Malinsky S."/>
            <person name="Nowacki M."/>
            <person name="Nowak J.K."/>
            <person name="Plattner H."/>
            <person name="Poulain J."/>
            <person name="Ruiz F."/>
            <person name="Serrano V."/>
            <person name="Zagulski M."/>
            <person name="Dessen P."/>
            <person name="Betermier M."/>
            <person name="Weissenbach J."/>
            <person name="Scarpelli C."/>
            <person name="Schachter V."/>
            <person name="Sperling L."/>
            <person name="Meyer E."/>
            <person name="Cohen J."/>
            <person name="Wincker P."/>
        </authorList>
    </citation>
    <scope>NUCLEOTIDE SEQUENCE [LARGE SCALE GENOMIC DNA]</scope>
    <source>
        <strain evidence="10 11">Stock d4-2</strain>
    </source>
</reference>
<keyword evidence="6 8" id="KW-1133">Transmembrane helix</keyword>